<dbReference type="Pfam" id="PF26590">
    <property type="entry name" value="DUF8186_M"/>
    <property type="match status" value="1"/>
</dbReference>
<dbReference type="Pfam" id="PF26591">
    <property type="entry name" value="DUF8186_C"/>
    <property type="match status" value="1"/>
</dbReference>
<dbReference type="EMBL" id="CP024045">
    <property type="protein sequence ID" value="AXR76140.1"/>
    <property type="molecule type" value="Genomic_DNA"/>
</dbReference>
<feature type="domain" description="DUF8186" evidence="1">
    <location>
        <begin position="97"/>
        <end position="262"/>
    </location>
</feature>
<evidence type="ECO:0000259" key="1">
    <source>
        <dbReference type="Pfam" id="PF26589"/>
    </source>
</evidence>
<accession>A0A346P9E5</accession>
<evidence type="ECO:0000313" key="4">
    <source>
        <dbReference type="EMBL" id="AXR76140.1"/>
    </source>
</evidence>
<feature type="domain" description="DUF8186" evidence="3">
    <location>
        <begin position="428"/>
        <end position="532"/>
    </location>
</feature>
<proteinExistence type="predicted"/>
<geneLocation type="plasmid" evidence="5">
    <name>paarc1-01</name>
</geneLocation>
<feature type="domain" description="DUF8186" evidence="2">
    <location>
        <begin position="266"/>
        <end position="417"/>
    </location>
</feature>
<evidence type="ECO:0000259" key="3">
    <source>
        <dbReference type="Pfam" id="PF26591"/>
    </source>
</evidence>
<dbReference type="Proteomes" id="UP000258707">
    <property type="component" value="Plasmid pAArc1-01"/>
</dbReference>
<sequence>MAFTLGIVLIISGFVAAVGLVSADHPPRPGTDDTDLDENETATLWSKEPNECLSDEEYYDRYGENRTDLHALGNCTDITFAEPPDTAETWTAYDFESLEPGDSDTSVYPESAETEDSLGIADAHATVFAVQPSTIVHKDENETPLYVAPEGEFRGFVDYRVRVPDDDVDGNRTIEWSLLEHDLDEVRLKQDGDVIAAQDGQHTPMFEYTLDGSGSSTLTVEADIEVRLEREVTERVGNRTVTRTELETDTLTVSSDLDVEIYDLTATVYHAEYPDGDAGVAIYQSQPWHGYALTKDDEARVRGVWRYYTARDTDWDSLVHASATDREVVDAAALPVYVRAFPSETGPRADPIRDGPAIEETWGAESASPNTTVHENVDVDIVDEPYTRSYGLAIRHDTVDPDYLEVQGIVRGTTAELVEPDDGTERDIYESELSVEVREQNESAATLEIELRDAESGDPIMLEQPFEDDPRFAPIGVETRDGYITIADKRVETDESGRATVTLTQPGIHTAEYHPGSWRTHDPAYVGDTASVSWHPLTTANGWFTLVVDVLWLSIPFVVALYAGLKLGSFLHIPDEHNP</sequence>
<gene>
    <name evidence="4" type="ORF">AArc1_4023</name>
</gene>
<reference evidence="4 5" key="1">
    <citation type="submission" date="2017-10" db="EMBL/GenBank/DDBJ databases">
        <title>Phenotypic and genomic properties of facultatively anaerobic sulfur-reducing natronoarchaea from hypersaline soda lakes.</title>
        <authorList>
            <person name="Sorokin D.Y."/>
            <person name="Kublanov I.V."/>
            <person name="Roman P."/>
            <person name="Sinninghe Damste J.S."/>
            <person name="Golyshin P.N."/>
            <person name="Rojo D."/>
            <person name="Ciordia S."/>
            <person name="Mena Md.C."/>
            <person name="Ferrer M."/>
            <person name="Messina E."/>
            <person name="Smedile F."/>
            <person name="La Spada G."/>
            <person name="La Cono V."/>
            <person name="Yakimov M.M."/>
        </authorList>
    </citation>
    <scope>NUCLEOTIDE SEQUENCE [LARGE SCALE GENOMIC DNA]</scope>
    <source>
        <strain evidence="4 5">AArc1</strain>
        <plasmid evidence="5">paarc1-01</plasmid>
    </source>
</reference>
<dbReference type="InterPro" id="IPR058911">
    <property type="entry name" value="DUF8186_C"/>
</dbReference>
<dbReference type="Pfam" id="PF26589">
    <property type="entry name" value="DUF8186"/>
    <property type="match status" value="1"/>
</dbReference>
<dbReference type="InterPro" id="IPR058499">
    <property type="entry name" value="DUF8186"/>
</dbReference>
<evidence type="ECO:0000259" key="2">
    <source>
        <dbReference type="Pfam" id="PF26590"/>
    </source>
</evidence>
<organism evidence="4 5">
    <name type="scientific">Natrarchaeobaculum sulfurireducens</name>
    <dbReference type="NCBI Taxonomy" id="2044521"/>
    <lineage>
        <taxon>Archaea</taxon>
        <taxon>Methanobacteriati</taxon>
        <taxon>Methanobacteriota</taxon>
        <taxon>Stenosarchaea group</taxon>
        <taxon>Halobacteria</taxon>
        <taxon>Halobacteriales</taxon>
        <taxon>Natrialbaceae</taxon>
        <taxon>Natrarchaeobaculum</taxon>
    </lineage>
</organism>
<dbReference type="AlphaFoldDB" id="A0A346P9E5"/>
<name>A0A346P9E5_9EURY</name>
<keyword evidence="4" id="KW-0614">Plasmid</keyword>
<protein>
    <submittedName>
        <fullName evidence="4">Uncharacterized protein</fullName>
    </submittedName>
</protein>
<evidence type="ECO:0000313" key="5">
    <source>
        <dbReference type="Proteomes" id="UP000258707"/>
    </source>
</evidence>
<dbReference type="InterPro" id="IPR058910">
    <property type="entry name" value="DUF8186_M"/>
</dbReference>
<dbReference type="KEGG" id="nan:AArc1_4023"/>